<organism evidence="2 3">
    <name type="scientific">Symbiodinium necroappetens</name>
    <dbReference type="NCBI Taxonomy" id="1628268"/>
    <lineage>
        <taxon>Eukaryota</taxon>
        <taxon>Sar</taxon>
        <taxon>Alveolata</taxon>
        <taxon>Dinophyceae</taxon>
        <taxon>Suessiales</taxon>
        <taxon>Symbiodiniaceae</taxon>
        <taxon>Symbiodinium</taxon>
    </lineage>
</organism>
<name>A0A812J1B3_9DINO</name>
<evidence type="ECO:0008006" key="4">
    <source>
        <dbReference type="Google" id="ProtNLM"/>
    </source>
</evidence>
<dbReference type="EMBL" id="CAJNJA010005619">
    <property type="protein sequence ID" value="CAE7194404.1"/>
    <property type="molecule type" value="Genomic_DNA"/>
</dbReference>
<keyword evidence="1" id="KW-0732">Signal</keyword>
<feature type="signal peptide" evidence="1">
    <location>
        <begin position="1"/>
        <end position="20"/>
    </location>
</feature>
<dbReference type="Proteomes" id="UP000601435">
    <property type="component" value="Unassembled WGS sequence"/>
</dbReference>
<accession>A0A812J1B3</accession>
<reference evidence="2" key="1">
    <citation type="submission" date="2021-02" db="EMBL/GenBank/DDBJ databases">
        <authorList>
            <person name="Dougan E. K."/>
            <person name="Rhodes N."/>
            <person name="Thang M."/>
            <person name="Chan C."/>
        </authorList>
    </citation>
    <scope>NUCLEOTIDE SEQUENCE</scope>
</reference>
<dbReference type="SUPFAM" id="SSF53335">
    <property type="entry name" value="S-adenosyl-L-methionine-dependent methyltransferases"/>
    <property type="match status" value="1"/>
</dbReference>
<keyword evidence="3" id="KW-1185">Reference proteome</keyword>
<dbReference type="InterPro" id="IPR029063">
    <property type="entry name" value="SAM-dependent_MTases_sf"/>
</dbReference>
<sequence>MTQVLLKAAFGFAGVSGCLGHVGTVGSICELERKQAVLASLHTVLNTFLSHWICRLNSGVYCKTGRDGRPYAEGRPFFAGSDGDWAVSGHSGESLEQTNFLFEVSTSISPRQICEVGFNAGHSALTLLVGAGGNSSYLGFDWSILNPGLNEELFRMIRDWLPANNMTIVWGDAHSSIRAFLLQGGGGICELIVFDGPHDVLQVLKFMPLLRVMAKRSRPFLFLDDVGCVAAMCHHSTLAWRFLLWLGMVSPISCRVALGHAAGEMGACLGRFQWGQVVRCQTFDARCVARTLGMAEQLQREHWARCCLEPSAQVNPDAYLVHIQI</sequence>
<gene>
    <name evidence="2" type="ORF">SNEC2469_LOCUS1290</name>
</gene>
<dbReference type="AlphaFoldDB" id="A0A812J1B3"/>
<dbReference type="Gene3D" id="3.40.50.150">
    <property type="entry name" value="Vaccinia Virus protein VP39"/>
    <property type="match status" value="1"/>
</dbReference>
<evidence type="ECO:0000313" key="2">
    <source>
        <dbReference type="EMBL" id="CAE7194404.1"/>
    </source>
</evidence>
<feature type="chain" id="PRO_5032977897" description="Class I SAM-dependent methyltransferase" evidence="1">
    <location>
        <begin position="21"/>
        <end position="325"/>
    </location>
</feature>
<comment type="caution">
    <text evidence="2">The sequence shown here is derived from an EMBL/GenBank/DDBJ whole genome shotgun (WGS) entry which is preliminary data.</text>
</comment>
<protein>
    <recommendedName>
        <fullName evidence="4">Class I SAM-dependent methyltransferase</fullName>
    </recommendedName>
</protein>
<dbReference type="PROSITE" id="PS51257">
    <property type="entry name" value="PROKAR_LIPOPROTEIN"/>
    <property type="match status" value="1"/>
</dbReference>
<proteinExistence type="predicted"/>
<evidence type="ECO:0000313" key="3">
    <source>
        <dbReference type="Proteomes" id="UP000601435"/>
    </source>
</evidence>
<dbReference type="OrthoDB" id="406192at2759"/>
<evidence type="ECO:0000256" key="1">
    <source>
        <dbReference type="SAM" id="SignalP"/>
    </source>
</evidence>